<keyword evidence="2" id="KW-1185">Reference proteome</keyword>
<name>A0ACC0PBP5_RHOML</name>
<dbReference type="EMBL" id="CM046390">
    <property type="protein sequence ID" value="KAI8562133.1"/>
    <property type="molecule type" value="Genomic_DNA"/>
</dbReference>
<proteinExistence type="predicted"/>
<dbReference type="Proteomes" id="UP001062846">
    <property type="component" value="Chromosome 3"/>
</dbReference>
<organism evidence="1 2">
    <name type="scientific">Rhododendron molle</name>
    <name type="common">Chinese azalea</name>
    <name type="synonym">Azalea mollis</name>
    <dbReference type="NCBI Taxonomy" id="49168"/>
    <lineage>
        <taxon>Eukaryota</taxon>
        <taxon>Viridiplantae</taxon>
        <taxon>Streptophyta</taxon>
        <taxon>Embryophyta</taxon>
        <taxon>Tracheophyta</taxon>
        <taxon>Spermatophyta</taxon>
        <taxon>Magnoliopsida</taxon>
        <taxon>eudicotyledons</taxon>
        <taxon>Gunneridae</taxon>
        <taxon>Pentapetalae</taxon>
        <taxon>asterids</taxon>
        <taxon>Ericales</taxon>
        <taxon>Ericaceae</taxon>
        <taxon>Ericoideae</taxon>
        <taxon>Rhodoreae</taxon>
        <taxon>Rhododendron</taxon>
    </lineage>
</organism>
<protein>
    <submittedName>
        <fullName evidence="1">Uncharacterized protein</fullName>
    </submittedName>
</protein>
<comment type="caution">
    <text evidence="1">The sequence shown here is derived from an EMBL/GenBank/DDBJ whole genome shotgun (WGS) entry which is preliminary data.</text>
</comment>
<accession>A0ACC0PBP5</accession>
<reference evidence="1" key="1">
    <citation type="submission" date="2022-02" db="EMBL/GenBank/DDBJ databases">
        <title>Plant Genome Project.</title>
        <authorList>
            <person name="Zhang R.-G."/>
        </authorList>
    </citation>
    <scope>NUCLEOTIDE SEQUENCE</scope>
    <source>
        <strain evidence="1">AT1</strain>
    </source>
</reference>
<sequence length="79" mass="8833">MAGGMVPVRFESLCKIRVSRNGRSPTAAGIWPERLPPPWTPPKRVRELMRLVVRSHSTTARRRGTGWGERGRGRGGERG</sequence>
<evidence type="ECO:0000313" key="2">
    <source>
        <dbReference type="Proteomes" id="UP001062846"/>
    </source>
</evidence>
<evidence type="ECO:0000313" key="1">
    <source>
        <dbReference type="EMBL" id="KAI8562133.1"/>
    </source>
</evidence>
<gene>
    <name evidence="1" type="ORF">RHMOL_Rhmol03G0011000</name>
</gene>